<dbReference type="PIRSF" id="PIRSF002181">
    <property type="entry name" value="Ribosomal_L13"/>
    <property type="match status" value="1"/>
</dbReference>
<dbReference type="HAMAP" id="MF_01366">
    <property type="entry name" value="Ribosomal_uL13"/>
    <property type="match status" value="1"/>
</dbReference>
<evidence type="ECO:0000256" key="3">
    <source>
        <dbReference type="ARBA" id="ARBA00023274"/>
    </source>
</evidence>
<accession>A0A9D2NS70</accession>
<reference evidence="6" key="2">
    <citation type="submission" date="2021-04" db="EMBL/GenBank/DDBJ databases">
        <authorList>
            <person name="Gilroy R."/>
        </authorList>
    </citation>
    <scope>NUCLEOTIDE SEQUENCE</scope>
    <source>
        <strain evidence="6">CHK187-11901</strain>
    </source>
</reference>
<dbReference type="Pfam" id="PF00572">
    <property type="entry name" value="Ribosomal_L13"/>
    <property type="match status" value="1"/>
</dbReference>
<name>A0A9D2NS70_9FIRM</name>
<dbReference type="FunFam" id="3.90.1180.10:FF:000001">
    <property type="entry name" value="50S ribosomal protein L13"/>
    <property type="match status" value="1"/>
</dbReference>
<comment type="subunit">
    <text evidence="5">Part of the 50S ribosomal subunit.</text>
</comment>
<evidence type="ECO:0000256" key="5">
    <source>
        <dbReference type="HAMAP-Rule" id="MF_01366"/>
    </source>
</evidence>
<evidence type="ECO:0000256" key="1">
    <source>
        <dbReference type="ARBA" id="ARBA00006227"/>
    </source>
</evidence>
<dbReference type="CDD" id="cd00392">
    <property type="entry name" value="Ribosomal_L13"/>
    <property type="match status" value="1"/>
</dbReference>
<dbReference type="Gene3D" id="3.90.1180.10">
    <property type="entry name" value="Ribosomal protein L13"/>
    <property type="match status" value="1"/>
</dbReference>
<dbReference type="GO" id="GO:0017148">
    <property type="term" value="P:negative regulation of translation"/>
    <property type="evidence" value="ECO:0007669"/>
    <property type="project" value="TreeGrafter"/>
</dbReference>
<dbReference type="EMBL" id="DWWM01000015">
    <property type="protein sequence ID" value="HJC36054.1"/>
    <property type="molecule type" value="Genomic_DNA"/>
</dbReference>
<protein>
    <recommendedName>
        <fullName evidence="4 5">Large ribosomal subunit protein uL13</fullName>
    </recommendedName>
</protein>
<reference evidence="6" key="1">
    <citation type="journal article" date="2021" name="PeerJ">
        <title>Extensive microbial diversity within the chicken gut microbiome revealed by metagenomics and culture.</title>
        <authorList>
            <person name="Gilroy R."/>
            <person name="Ravi A."/>
            <person name="Getino M."/>
            <person name="Pursley I."/>
            <person name="Horton D.L."/>
            <person name="Alikhan N.F."/>
            <person name="Baker D."/>
            <person name="Gharbi K."/>
            <person name="Hall N."/>
            <person name="Watson M."/>
            <person name="Adriaenssens E.M."/>
            <person name="Foster-Nyarko E."/>
            <person name="Jarju S."/>
            <person name="Secka A."/>
            <person name="Antonio M."/>
            <person name="Oren A."/>
            <person name="Chaudhuri R.R."/>
            <person name="La Ragione R."/>
            <person name="Hildebrand F."/>
            <person name="Pallen M.J."/>
        </authorList>
    </citation>
    <scope>NUCLEOTIDE SEQUENCE</scope>
    <source>
        <strain evidence="6">CHK187-11901</strain>
    </source>
</reference>
<dbReference type="PANTHER" id="PTHR11545">
    <property type="entry name" value="RIBOSOMAL PROTEIN L13"/>
    <property type="match status" value="1"/>
</dbReference>
<dbReference type="GO" id="GO:0003729">
    <property type="term" value="F:mRNA binding"/>
    <property type="evidence" value="ECO:0007669"/>
    <property type="project" value="UniProtKB-ARBA"/>
</dbReference>
<dbReference type="InterPro" id="IPR005823">
    <property type="entry name" value="Ribosomal_uL13_bac-type"/>
</dbReference>
<dbReference type="Proteomes" id="UP000823896">
    <property type="component" value="Unassembled WGS sequence"/>
</dbReference>
<dbReference type="PANTHER" id="PTHR11545:SF2">
    <property type="entry name" value="LARGE RIBOSOMAL SUBUNIT PROTEIN UL13M"/>
    <property type="match status" value="1"/>
</dbReference>
<dbReference type="AlphaFoldDB" id="A0A9D2NS70"/>
<sequence length="145" mass="16223">MRQTTMTKPAEVTRTWYVVDGAGKTLGRLATEVAAVLRGKHKPTFTPNVDCGDYVIVVNADQIVMTGNKLDTEKYYNHSGYAGGLRVRSARVMKEKYTVEWVERAIKGMLPHTKLGDVQRKHLFVYKGAEHPHAAQKPVELVIKG</sequence>
<evidence type="ECO:0000313" key="7">
    <source>
        <dbReference type="Proteomes" id="UP000823896"/>
    </source>
</evidence>
<evidence type="ECO:0000313" key="6">
    <source>
        <dbReference type="EMBL" id="HJC36054.1"/>
    </source>
</evidence>
<comment type="function">
    <text evidence="5">This protein is one of the early assembly proteins of the 50S ribosomal subunit, although it is not seen to bind rRNA by itself. It is important during the early stages of 50S assembly.</text>
</comment>
<keyword evidence="3 5" id="KW-0687">Ribonucleoprotein</keyword>
<evidence type="ECO:0000256" key="4">
    <source>
        <dbReference type="ARBA" id="ARBA00035201"/>
    </source>
</evidence>
<dbReference type="SUPFAM" id="SSF52161">
    <property type="entry name" value="Ribosomal protein L13"/>
    <property type="match status" value="1"/>
</dbReference>
<dbReference type="GO" id="GO:0022625">
    <property type="term" value="C:cytosolic large ribosomal subunit"/>
    <property type="evidence" value="ECO:0007669"/>
    <property type="project" value="TreeGrafter"/>
</dbReference>
<comment type="similarity">
    <text evidence="1 5">Belongs to the universal ribosomal protein uL13 family.</text>
</comment>
<dbReference type="GO" id="GO:0003735">
    <property type="term" value="F:structural constituent of ribosome"/>
    <property type="evidence" value="ECO:0007669"/>
    <property type="project" value="InterPro"/>
</dbReference>
<evidence type="ECO:0000256" key="2">
    <source>
        <dbReference type="ARBA" id="ARBA00022980"/>
    </source>
</evidence>
<dbReference type="InterPro" id="IPR005822">
    <property type="entry name" value="Ribosomal_uL13"/>
</dbReference>
<keyword evidence="2 5" id="KW-0689">Ribosomal protein</keyword>
<dbReference type="GO" id="GO:0006412">
    <property type="term" value="P:translation"/>
    <property type="evidence" value="ECO:0007669"/>
    <property type="project" value="UniProtKB-UniRule"/>
</dbReference>
<proteinExistence type="inferred from homology"/>
<organism evidence="6 7">
    <name type="scientific">Candidatus Merdibacter merdavium</name>
    <dbReference type="NCBI Taxonomy" id="2838692"/>
    <lineage>
        <taxon>Bacteria</taxon>
        <taxon>Bacillati</taxon>
        <taxon>Bacillota</taxon>
        <taxon>Erysipelotrichia</taxon>
        <taxon>Erysipelotrichales</taxon>
        <taxon>Erysipelotrichaceae</taxon>
        <taxon>Merdibacter</taxon>
    </lineage>
</organism>
<dbReference type="InterPro" id="IPR036899">
    <property type="entry name" value="Ribosomal_uL13_sf"/>
</dbReference>
<comment type="caution">
    <text evidence="6">The sequence shown here is derived from an EMBL/GenBank/DDBJ whole genome shotgun (WGS) entry which is preliminary data.</text>
</comment>
<dbReference type="NCBIfam" id="TIGR01066">
    <property type="entry name" value="rplM_bact"/>
    <property type="match status" value="1"/>
</dbReference>
<gene>
    <name evidence="5 6" type="primary">rplM</name>
    <name evidence="6" type="ORF">H9702_02860</name>
</gene>